<gene>
    <name evidence="1" type="ORF">GIB67_035375</name>
</gene>
<dbReference type="AlphaFoldDB" id="A0A7J7MMS4"/>
<keyword evidence="2" id="KW-1185">Reference proteome</keyword>
<reference evidence="1 2" key="1">
    <citation type="journal article" date="2020" name="IScience">
        <title>Genome Sequencing of the Endangered Kingdonia uniflora (Circaeasteraceae, Ranunculales) Reveals Potential Mechanisms of Evolutionary Specialization.</title>
        <authorList>
            <person name="Sun Y."/>
            <person name="Deng T."/>
            <person name="Zhang A."/>
            <person name="Moore M.J."/>
            <person name="Landis J.B."/>
            <person name="Lin N."/>
            <person name="Zhang H."/>
            <person name="Zhang X."/>
            <person name="Huang J."/>
            <person name="Zhang X."/>
            <person name="Sun H."/>
            <person name="Wang H."/>
        </authorList>
    </citation>
    <scope>NUCLEOTIDE SEQUENCE [LARGE SCALE GENOMIC DNA]</scope>
    <source>
        <strain evidence="1">TB1705</strain>
        <tissue evidence="1">Leaf</tissue>
    </source>
</reference>
<name>A0A7J7MMS4_9MAGN</name>
<sequence>MSMEGFEKSYLDAAFQIIGENDRKIRIFIVSNVGRRKMMLEQLRSRIERTHVTIPTAQFARLLAELWILQGKWSNPSIIQCKWKKSDSNNVMLNTGGSLCNLGGYGARLRNHNGAGYGYKIIEVGCDSSAVVTLVKTAIISPWNAKKLVRDIKRKAVL</sequence>
<dbReference type="Proteomes" id="UP000541444">
    <property type="component" value="Unassembled WGS sequence"/>
</dbReference>
<evidence type="ECO:0000313" key="2">
    <source>
        <dbReference type="Proteomes" id="UP000541444"/>
    </source>
</evidence>
<organism evidence="1 2">
    <name type="scientific">Kingdonia uniflora</name>
    <dbReference type="NCBI Taxonomy" id="39325"/>
    <lineage>
        <taxon>Eukaryota</taxon>
        <taxon>Viridiplantae</taxon>
        <taxon>Streptophyta</taxon>
        <taxon>Embryophyta</taxon>
        <taxon>Tracheophyta</taxon>
        <taxon>Spermatophyta</taxon>
        <taxon>Magnoliopsida</taxon>
        <taxon>Ranunculales</taxon>
        <taxon>Circaeasteraceae</taxon>
        <taxon>Kingdonia</taxon>
    </lineage>
</organism>
<proteinExistence type="predicted"/>
<protein>
    <submittedName>
        <fullName evidence="1">Uncharacterized protein</fullName>
    </submittedName>
</protein>
<comment type="caution">
    <text evidence="1">The sequence shown here is derived from an EMBL/GenBank/DDBJ whole genome shotgun (WGS) entry which is preliminary data.</text>
</comment>
<accession>A0A7J7MMS4</accession>
<evidence type="ECO:0000313" key="1">
    <source>
        <dbReference type="EMBL" id="KAF6156018.1"/>
    </source>
</evidence>
<dbReference type="EMBL" id="JACGCM010001390">
    <property type="protein sequence ID" value="KAF6156018.1"/>
    <property type="molecule type" value="Genomic_DNA"/>
</dbReference>